<protein>
    <submittedName>
        <fullName evidence="8">MFS transporter</fullName>
    </submittedName>
</protein>
<feature type="transmembrane region" description="Helical" evidence="6">
    <location>
        <begin position="355"/>
        <end position="371"/>
    </location>
</feature>
<dbReference type="Gene3D" id="1.20.1250.20">
    <property type="entry name" value="MFS general substrate transporter like domains"/>
    <property type="match status" value="2"/>
</dbReference>
<feature type="domain" description="Major facilitator superfamily (MFS) profile" evidence="7">
    <location>
        <begin position="20"/>
        <end position="497"/>
    </location>
</feature>
<evidence type="ECO:0000256" key="2">
    <source>
        <dbReference type="ARBA" id="ARBA00022448"/>
    </source>
</evidence>
<feature type="transmembrane region" description="Helical" evidence="6">
    <location>
        <begin position="66"/>
        <end position="89"/>
    </location>
</feature>
<proteinExistence type="predicted"/>
<dbReference type="PANTHER" id="PTHR42718">
    <property type="entry name" value="MAJOR FACILITATOR SUPERFAMILY MULTIDRUG TRANSPORTER MFSC"/>
    <property type="match status" value="1"/>
</dbReference>
<keyword evidence="9" id="KW-1185">Reference proteome</keyword>
<feature type="transmembrane region" description="Helical" evidence="6">
    <location>
        <begin position="130"/>
        <end position="150"/>
    </location>
</feature>
<accession>A0A7J9V0K5</accession>
<evidence type="ECO:0000256" key="1">
    <source>
        <dbReference type="ARBA" id="ARBA00004651"/>
    </source>
</evidence>
<keyword evidence="2" id="KW-0813">Transport</keyword>
<feature type="transmembrane region" description="Helical" evidence="6">
    <location>
        <begin position="162"/>
        <end position="182"/>
    </location>
</feature>
<feature type="transmembrane region" description="Helical" evidence="6">
    <location>
        <begin position="377"/>
        <end position="399"/>
    </location>
</feature>
<keyword evidence="4 6" id="KW-1133">Transmembrane helix</keyword>
<evidence type="ECO:0000259" key="7">
    <source>
        <dbReference type="PROSITE" id="PS50850"/>
    </source>
</evidence>
<dbReference type="RefSeq" id="WP_152233207.1">
    <property type="nucleotide sequence ID" value="NZ_BAAAOT010000033.1"/>
</dbReference>
<reference evidence="8 9" key="1">
    <citation type="submission" date="2019-10" db="EMBL/GenBank/DDBJ databases">
        <title>Georgenia wutianyii sp. nov. and Georgenia yuyongxinii sp. nov. isolated from plateau pika (Ochotona curzoniae) in the Qinghai-Tibet plateau of China.</title>
        <authorList>
            <person name="Tian Z."/>
        </authorList>
    </citation>
    <scope>NUCLEOTIDE SEQUENCE [LARGE SCALE GENOMIC DNA]</scope>
    <source>
        <strain evidence="8 9">JCM 15130</strain>
    </source>
</reference>
<evidence type="ECO:0000313" key="8">
    <source>
        <dbReference type="EMBL" id="MPV90408.1"/>
    </source>
</evidence>
<dbReference type="GO" id="GO:0022857">
    <property type="term" value="F:transmembrane transporter activity"/>
    <property type="evidence" value="ECO:0007669"/>
    <property type="project" value="InterPro"/>
</dbReference>
<comment type="subcellular location">
    <subcellularLocation>
        <location evidence="1">Cell membrane</location>
        <topology evidence="1">Multi-pass membrane protein</topology>
    </subcellularLocation>
</comment>
<gene>
    <name evidence="8" type="ORF">GB882_17170</name>
</gene>
<organism evidence="8 9">
    <name type="scientific">Georgenia ruanii</name>
    <dbReference type="NCBI Taxonomy" id="348442"/>
    <lineage>
        <taxon>Bacteria</taxon>
        <taxon>Bacillati</taxon>
        <taxon>Actinomycetota</taxon>
        <taxon>Actinomycetes</taxon>
        <taxon>Micrococcales</taxon>
        <taxon>Bogoriellaceae</taxon>
        <taxon>Georgenia</taxon>
    </lineage>
</organism>
<dbReference type="Proteomes" id="UP000429644">
    <property type="component" value="Unassembled WGS sequence"/>
</dbReference>
<evidence type="ECO:0000313" key="9">
    <source>
        <dbReference type="Proteomes" id="UP000429644"/>
    </source>
</evidence>
<dbReference type="InterPro" id="IPR011701">
    <property type="entry name" value="MFS"/>
</dbReference>
<keyword evidence="5 6" id="KW-0472">Membrane</keyword>
<dbReference type="GO" id="GO:0005886">
    <property type="term" value="C:plasma membrane"/>
    <property type="evidence" value="ECO:0007669"/>
    <property type="project" value="UniProtKB-SubCell"/>
</dbReference>
<feature type="transmembrane region" description="Helical" evidence="6">
    <location>
        <begin position="247"/>
        <end position="269"/>
    </location>
</feature>
<dbReference type="InterPro" id="IPR036259">
    <property type="entry name" value="MFS_trans_sf"/>
</dbReference>
<dbReference type="InterPro" id="IPR020846">
    <property type="entry name" value="MFS_dom"/>
</dbReference>
<evidence type="ECO:0000256" key="5">
    <source>
        <dbReference type="ARBA" id="ARBA00023136"/>
    </source>
</evidence>
<comment type="caution">
    <text evidence="8">The sequence shown here is derived from an EMBL/GenBank/DDBJ whole genome shotgun (WGS) entry which is preliminary data.</text>
</comment>
<sequence>MTTAAAVPRTAQEFKGNDKLLTGIVLAVLTFWMFAGTVGTIARAMLADINGGPIDQVAHPNVSLDQMNLAVSITALFSGLFIVFMGGLADRIGRVRVTQAGNVLAIVGSAFVILASGGVALPLLLAGRAIQGLAAACIMPATMALVKSYWDGAGRQRAVSMWSIGSWGGAGVAALFGGFVAATFNWRLIFYASIVISVVAIALVWGTPESKAEVGTHRRFDVPGLIIFMIAVLALMILLIFGRQLGWTRPLTLGLAAVAVVGLVVFVLYERRQENPFIDFALFRNVTFTGATISNFVLNATIGMLIVSQQMLQIARPELFDPWKAGLLTLGYAVTIIAFIRVGERLLRAFGPRKPMVWGATIVAVSCALLTPTNVLIGPYTVLAVIAYSLFGLGLAFYATPSTDAALSNLPEAQAGSGAGIYKMASSLGGAIGAAMSLAIFTAFLGGGVTIVGELLQTQGIQANAAVRQAGLVAFMFNVILALIAIISVTVTIPKGRKYHD</sequence>
<feature type="transmembrane region" description="Helical" evidence="6">
    <location>
        <begin position="101"/>
        <end position="124"/>
    </location>
</feature>
<feature type="transmembrane region" description="Helical" evidence="6">
    <location>
        <begin position="472"/>
        <end position="493"/>
    </location>
</feature>
<dbReference type="SUPFAM" id="SSF103473">
    <property type="entry name" value="MFS general substrate transporter"/>
    <property type="match status" value="1"/>
</dbReference>
<name>A0A7J9V0K5_9MICO</name>
<feature type="transmembrane region" description="Helical" evidence="6">
    <location>
        <begin position="281"/>
        <end position="305"/>
    </location>
</feature>
<dbReference type="EMBL" id="WHPD01003694">
    <property type="protein sequence ID" value="MPV90408.1"/>
    <property type="molecule type" value="Genomic_DNA"/>
</dbReference>
<dbReference type="AlphaFoldDB" id="A0A7J9V0K5"/>
<feature type="transmembrane region" description="Helical" evidence="6">
    <location>
        <begin position="220"/>
        <end position="241"/>
    </location>
</feature>
<dbReference type="PROSITE" id="PS50850">
    <property type="entry name" value="MFS"/>
    <property type="match status" value="1"/>
</dbReference>
<keyword evidence="3 6" id="KW-0812">Transmembrane</keyword>
<feature type="transmembrane region" description="Helical" evidence="6">
    <location>
        <begin position="325"/>
        <end position="343"/>
    </location>
</feature>
<dbReference type="Pfam" id="PF07690">
    <property type="entry name" value="MFS_1"/>
    <property type="match status" value="1"/>
</dbReference>
<feature type="transmembrane region" description="Helical" evidence="6">
    <location>
        <begin position="188"/>
        <end position="208"/>
    </location>
</feature>
<dbReference type="PANTHER" id="PTHR42718:SF9">
    <property type="entry name" value="MAJOR FACILITATOR SUPERFAMILY MULTIDRUG TRANSPORTER MFSC"/>
    <property type="match status" value="1"/>
</dbReference>
<evidence type="ECO:0000256" key="4">
    <source>
        <dbReference type="ARBA" id="ARBA00022989"/>
    </source>
</evidence>
<dbReference type="CDD" id="cd17321">
    <property type="entry name" value="MFS_MMR_MDR_like"/>
    <property type="match status" value="1"/>
</dbReference>
<feature type="transmembrane region" description="Helical" evidence="6">
    <location>
        <begin position="20"/>
        <end position="46"/>
    </location>
</feature>
<evidence type="ECO:0000256" key="3">
    <source>
        <dbReference type="ARBA" id="ARBA00022692"/>
    </source>
</evidence>
<dbReference type="OrthoDB" id="2412976at2"/>
<evidence type="ECO:0000256" key="6">
    <source>
        <dbReference type="SAM" id="Phobius"/>
    </source>
</evidence>
<feature type="transmembrane region" description="Helical" evidence="6">
    <location>
        <begin position="431"/>
        <end position="452"/>
    </location>
</feature>